<proteinExistence type="predicted"/>
<dbReference type="Proteomes" id="UP000095287">
    <property type="component" value="Unplaced"/>
</dbReference>
<dbReference type="PANTHER" id="PTHR12756:SF11">
    <property type="entry name" value="CYTOSOLIC CARBOXYPEPTIDASE 1"/>
    <property type="match status" value="1"/>
</dbReference>
<protein>
    <submittedName>
        <fullName evidence="3">Uncharacterized protein</fullName>
    </submittedName>
</protein>
<evidence type="ECO:0000313" key="2">
    <source>
        <dbReference type="Proteomes" id="UP000095287"/>
    </source>
</evidence>
<accession>A0A1I8A8W3</accession>
<dbReference type="Gene3D" id="3.40.630.10">
    <property type="entry name" value="Zn peptidases"/>
    <property type="match status" value="1"/>
</dbReference>
<dbReference type="PANTHER" id="PTHR12756">
    <property type="entry name" value="CYTOSOLIC CARBOXYPEPTIDASE"/>
    <property type="match status" value="1"/>
</dbReference>
<comment type="cofactor">
    <cofactor evidence="1">
        <name>Zn(2+)</name>
        <dbReference type="ChEBI" id="CHEBI:29105"/>
    </cofactor>
</comment>
<keyword evidence="2" id="KW-1185">Reference proteome</keyword>
<dbReference type="WBParaSite" id="L893_g3385.t1">
    <property type="protein sequence ID" value="L893_g3385.t1"/>
    <property type="gene ID" value="L893_g3385"/>
</dbReference>
<evidence type="ECO:0000256" key="1">
    <source>
        <dbReference type="ARBA" id="ARBA00001947"/>
    </source>
</evidence>
<reference evidence="3" key="1">
    <citation type="submission" date="2016-11" db="UniProtKB">
        <authorList>
            <consortium name="WormBaseParasite"/>
        </authorList>
    </citation>
    <scope>IDENTIFICATION</scope>
</reference>
<name>A0A1I8A8W3_9BILA</name>
<dbReference type="InterPro" id="IPR050821">
    <property type="entry name" value="Cytosolic_carboxypeptidase"/>
</dbReference>
<evidence type="ECO:0000313" key="3">
    <source>
        <dbReference type="WBParaSite" id="L893_g3385.t1"/>
    </source>
</evidence>
<dbReference type="AlphaFoldDB" id="A0A1I8A8W3"/>
<organism evidence="2 3">
    <name type="scientific">Steinernema glaseri</name>
    <dbReference type="NCBI Taxonomy" id="37863"/>
    <lineage>
        <taxon>Eukaryota</taxon>
        <taxon>Metazoa</taxon>
        <taxon>Ecdysozoa</taxon>
        <taxon>Nematoda</taxon>
        <taxon>Chromadorea</taxon>
        <taxon>Rhabditida</taxon>
        <taxon>Tylenchina</taxon>
        <taxon>Panagrolaimomorpha</taxon>
        <taxon>Strongyloidoidea</taxon>
        <taxon>Steinernematidae</taxon>
        <taxon>Steinernema</taxon>
    </lineage>
</organism>
<sequence>MYGNNPTQSRKEEDLLLLDKREGKSFAVLPERMNKISAAFSLQQCTFSVQDNKAGSARIALWRDFSIPRCYTMESTYCGFNSNSADKYHGKQIGLNELEEVGRHLCMAILKVRGKVDALDISEKLDNTTFGEARNN</sequence>